<proteinExistence type="predicted"/>
<organism evidence="1 2">
    <name type="scientific">Peptostreptococcus stomatis DSM 17678</name>
    <dbReference type="NCBI Taxonomy" id="596315"/>
    <lineage>
        <taxon>Bacteria</taxon>
        <taxon>Bacillati</taxon>
        <taxon>Bacillota</taxon>
        <taxon>Clostridia</taxon>
        <taxon>Peptostreptococcales</taxon>
        <taxon>Peptostreptococcaceae</taxon>
        <taxon>Peptostreptococcus</taxon>
    </lineage>
</organism>
<evidence type="ECO:0008006" key="3">
    <source>
        <dbReference type="Google" id="ProtNLM"/>
    </source>
</evidence>
<sequence length="129" mass="14692">MFEINKGVNKEGVSDVNLKIPEELRRVPFVNMVYVADGPSDIPAFSLVNKNEGATFAIYPKGDIKAMKQVEQLRSDNRINMYAEADYSEGTTAHMWLINKITEFADRIVKEEKQKLAKYTDVNTPKHLI</sequence>
<comment type="caution">
    <text evidence="1">The sequence shown here is derived from an EMBL/GenBank/DDBJ whole genome shotgun (WGS) entry which is preliminary data.</text>
</comment>
<accession>E0E3W8</accession>
<reference evidence="1 2" key="1">
    <citation type="submission" date="2010-08" db="EMBL/GenBank/DDBJ databases">
        <authorList>
            <person name="Harkins D.M."/>
            <person name="Madupu R."/>
            <person name="Durkin A.S."/>
            <person name="Torralba M."/>
            <person name="Methe B."/>
            <person name="Sutton G.G."/>
            <person name="Nelson K.E."/>
        </authorList>
    </citation>
    <scope>NUCLEOTIDE SEQUENCE [LARGE SCALE GENOMIC DNA]</scope>
    <source>
        <strain evidence="1 2">DSM 17678</strain>
    </source>
</reference>
<name>E0E3W8_9FIRM</name>
<keyword evidence="2" id="KW-1185">Reference proteome</keyword>
<dbReference type="eggNOG" id="COG0560">
    <property type="taxonomic scope" value="Bacteria"/>
</dbReference>
<dbReference type="AlphaFoldDB" id="E0E3W8"/>
<protein>
    <recommendedName>
        <fullName evidence="3">Haloacid dehalogenase-like hydrolase</fullName>
    </recommendedName>
</protein>
<evidence type="ECO:0000313" key="1">
    <source>
        <dbReference type="EMBL" id="EFM64390.1"/>
    </source>
</evidence>
<dbReference type="Proteomes" id="UP000003244">
    <property type="component" value="Unassembled WGS sequence"/>
</dbReference>
<evidence type="ECO:0000313" key="2">
    <source>
        <dbReference type="Proteomes" id="UP000003244"/>
    </source>
</evidence>
<dbReference type="EMBL" id="ADGQ01000060">
    <property type="protein sequence ID" value="EFM64390.1"/>
    <property type="molecule type" value="Genomic_DNA"/>
</dbReference>
<dbReference type="GeneID" id="84801619"/>
<dbReference type="STRING" id="596315.HMPREF0634_0610"/>
<gene>
    <name evidence="1" type="ORF">HMPREF0634_0610</name>
</gene>
<dbReference type="RefSeq" id="WP_007789994.1">
    <property type="nucleotide sequence ID" value="NZ_ADGQ01000060.1"/>
</dbReference>